<evidence type="ECO:0000313" key="2">
    <source>
        <dbReference type="Proteomes" id="UP000230750"/>
    </source>
</evidence>
<comment type="caution">
    <text evidence="1">The sequence shown here is derived from an EMBL/GenBank/DDBJ whole genome shotgun (WGS) entry which is preliminary data.</text>
</comment>
<dbReference type="Proteomes" id="UP000230750">
    <property type="component" value="Unassembled WGS sequence"/>
</dbReference>
<sequence>MHSEHSHTCFGPEKSINITCANFNYSTGAGNAEICNPVQYVERGNAGTIYCSFREDSHGIYWYDTSDVTEHPMFYLEDKVKSGEGFSSGEFDVHANGSLTINNVSLSHDHNFTVLQLQTADSNPIVLTIQVVVTVHPTLPYPFIPLCNGTRYCYHYAKDSSPFVCFVNKTRPLMQLSWNLRTSNDEHEVVFHTKSIQDGEVFTTLITVSESVVNYINFQLLVCKATPGEASLINEDALLLIELHSPKVNFSEAVVENHPINKTISLPCSIDESLFFVWKRRINGTHFKLLAHGSYGNTVCESNQYSLKSKNALLIPFPSDELEGIYVCFYGNGTDEEMSVYNVSISGK</sequence>
<name>A0A2G8L567_STIJA</name>
<gene>
    <name evidence="1" type="ORF">BSL78_07690</name>
</gene>
<dbReference type="AlphaFoldDB" id="A0A2G8L567"/>
<reference evidence="1 2" key="1">
    <citation type="journal article" date="2017" name="PLoS Biol.">
        <title>The sea cucumber genome provides insights into morphological evolution and visceral regeneration.</title>
        <authorList>
            <person name="Zhang X."/>
            <person name="Sun L."/>
            <person name="Yuan J."/>
            <person name="Sun Y."/>
            <person name="Gao Y."/>
            <person name="Zhang L."/>
            <person name="Li S."/>
            <person name="Dai H."/>
            <person name="Hamel J.F."/>
            <person name="Liu C."/>
            <person name="Yu Y."/>
            <person name="Liu S."/>
            <person name="Lin W."/>
            <person name="Guo K."/>
            <person name="Jin S."/>
            <person name="Xu P."/>
            <person name="Storey K.B."/>
            <person name="Huan P."/>
            <person name="Zhang T."/>
            <person name="Zhou Y."/>
            <person name="Zhang J."/>
            <person name="Lin C."/>
            <person name="Li X."/>
            <person name="Xing L."/>
            <person name="Huo D."/>
            <person name="Sun M."/>
            <person name="Wang L."/>
            <person name="Mercier A."/>
            <person name="Li F."/>
            <person name="Yang H."/>
            <person name="Xiang J."/>
        </authorList>
    </citation>
    <scope>NUCLEOTIDE SEQUENCE [LARGE SCALE GENOMIC DNA]</scope>
    <source>
        <strain evidence="1">Shaxun</strain>
        <tissue evidence="1">Muscle</tissue>
    </source>
</reference>
<organism evidence="1 2">
    <name type="scientific">Stichopus japonicus</name>
    <name type="common">Sea cucumber</name>
    <dbReference type="NCBI Taxonomy" id="307972"/>
    <lineage>
        <taxon>Eukaryota</taxon>
        <taxon>Metazoa</taxon>
        <taxon>Echinodermata</taxon>
        <taxon>Eleutherozoa</taxon>
        <taxon>Echinozoa</taxon>
        <taxon>Holothuroidea</taxon>
        <taxon>Aspidochirotacea</taxon>
        <taxon>Aspidochirotida</taxon>
        <taxon>Stichopodidae</taxon>
        <taxon>Apostichopus</taxon>
    </lineage>
</organism>
<accession>A0A2G8L567</accession>
<proteinExistence type="predicted"/>
<dbReference type="InterPro" id="IPR036179">
    <property type="entry name" value="Ig-like_dom_sf"/>
</dbReference>
<protein>
    <recommendedName>
        <fullName evidence="3">Ig-like domain-containing protein</fullName>
    </recommendedName>
</protein>
<dbReference type="SUPFAM" id="SSF48726">
    <property type="entry name" value="Immunoglobulin"/>
    <property type="match status" value="2"/>
</dbReference>
<dbReference type="InterPro" id="IPR013783">
    <property type="entry name" value="Ig-like_fold"/>
</dbReference>
<dbReference type="EMBL" id="MRZV01000216">
    <property type="protein sequence ID" value="PIK55419.1"/>
    <property type="molecule type" value="Genomic_DNA"/>
</dbReference>
<evidence type="ECO:0008006" key="3">
    <source>
        <dbReference type="Google" id="ProtNLM"/>
    </source>
</evidence>
<keyword evidence="2" id="KW-1185">Reference proteome</keyword>
<dbReference type="Gene3D" id="2.60.40.10">
    <property type="entry name" value="Immunoglobulins"/>
    <property type="match status" value="1"/>
</dbReference>
<dbReference type="OrthoDB" id="6159398at2759"/>
<evidence type="ECO:0000313" key="1">
    <source>
        <dbReference type="EMBL" id="PIK55419.1"/>
    </source>
</evidence>